<reference evidence="1 2" key="1">
    <citation type="submission" date="2022-12" db="EMBL/GenBank/DDBJ databases">
        <title>Genomic features and morphological characterization of a novel Knufia sp. strain isolated from spacecraft assembly facility.</title>
        <authorList>
            <person name="Teixeira M."/>
            <person name="Chander A.M."/>
            <person name="Stajich J.E."/>
            <person name="Venkateswaran K."/>
        </authorList>
    </citation>
    <scope>NUCLEOTIDE SEQUENCE [LARGE SCALE GENOMIC DNA]</scope>
    <source>
        <strain evidence="1 2">FJI-L2-BK-P2</strain>
    </source>
</reference>
<evidence type="ECO:0000313" key="2">
    <source>
        <dbReference type="Proteomes" id="UP001316803"/>
    </source>
</evidence>
<evidence type="ECO:0000313" key="1">
    <source>
        <dbReference type="EMBL" id="KAK5956182.1"/>
    </source>
</evidence>
<dbReference type="EMBL" id="JAKLMC020000005">
    <property type="protein sequence ID" value="KAK5956182.1"/>
    <property type="molecule type" value="Genomic_DNA"/>
</dbReference>
<gene>
    <name evidence="1" type="ORF">OHC33_002756</name>
</gene>
<comment type="caution">
    <text evidence="1">The sequence shown here is derived from an EMBL/GenBank/DDBJ whole genome shotgun (WGS) entry which is preliminary data.</text>
</comment>
<name>A0AAN8IQL3_9EURO</name>
<protein>
    <submittedName>
        <fullName evidence="1">Uncharacterized protein</fullName>
    </submittedName>
</protein>
<dbReference type="AlphaFoldDB" id="A0AAN8IQL3"/>
<accession>A0AAN8IQL3</accession>
<sequence>MAKPQPILSPTSHHLQNITNLFSEALHVHAASAQFSTSSPNNNDLTFVSLITDHLHHAQSSITNLKIQKVNLAIDANHNLEQKYATYFSSVADLAWDMIEKARHPFACLSNDLKDKVQPLRACVAHEMRAPVHMYVYHYENRGAFERWDAGRQYPAMTTLDDSAVSKTLRALGDMVGELHRFCDVLRDVCMRALKVYGGRKVFAFGRSID</sequence>
<dbReference type="Proteomes" id="UP001316803">
    <property type="component" value="Unassembled WGS sequence"/>
</dbReference>
<keyword evidence="2" id="KW-1185">Reference proteome</keyword>
<proteinExistence type="predicted"/>
<organism evidence="1 2">
    <name type="scientific">Knufia fluminis</name>
    <dbReference type="NCBI Taxonomy" id="191047"/>
    <lineage>
        <taxon>Eukaryota</taxon>
        <taxon>Fungi</taxon>
        <taxon>Dikarya</taxon>
        <taxon>Ascomycota</taxon>
        <taxon>Pezizomycotina</taxon>
        <taxon>Eurotiomycetes</taxon>
        <taxon>Chaetothyriomycetidae</taxon>
        <taxon>Chaetothyriales</taxon>
        <taxon>Trichomeriaceae</taxon>
        <taxon>Knufia</taxon>
    </lineage>
</organism>